<evidence type="ECO:0000313" key="9">
    <source>
        <dbReference type="Proteomes" id="UP000001412"/>
    </source>
</evidence>
<sequence>MKKLLNLYSNRNKSLNAIQRRARNVNINEQNFIKEIRKRNTRALDYIVDNYSNLVFKIVGSVLNSSFYFQHVEECANDVFWSVWNNIESFDEDKGEFKHWIAAISKYKAIDYKRKLFKESIVEDIDDYYNLCDEISTENTVLSKENRKEVLNAINNMKDEDREIFIRRYFLYEGVENIAKIFGVNRNSIDKRLSRGRKVLKKDLMHLKGEIL</sequence>
<dbReference type="InterPro" id="IPR014284">
    <property type="entry name" value="RNA_pol_sigma-70_dom"/>
</dbReference>
<dbReference type="InterPro" id="IPR013324">
    <property type="entry name" value="RNA_pol_sigma_r3/r4-like"/>
</dbReference>
<dbReference type="GO" id="GO:0003677">
    <property type="term" value="F:DNA binding"/>
    <property type="evidence" value="ECO:0007669"/>
    <property type="project" value="UniProtKB-KW"/>
</dbReference>
<gene>
    <name evidence="8" type="ordered locus">CTC_01788</name>
</gene>
<keyword evidence="2" id="KW-0805">Transcription regulation</keyword>
<name>Q893M7_CLOTE</name>
<dbReference type="PANTHER" id="PTHR43133:SF8">
    <property type="entry name" value="RNA POLYMERASE SIGMA FACTOR HI_1459-RELATED"/>
    <property type="match status" value="1"/>
</dbReference>
<dbReference type="SUPFAM" id="SSF88659">
    <property type="entry name" value="Sigma3 and sigma4 domains of RNA polymerase sigma factors"/>
    <property type="match status" value="1"/>
</dbReference>
<accession>Q893M7</accession>
<dbReference type="AlphaFoldDB" id="Q893M7"/>
<protein>
    <submittedName>
        <fullName evidence="8">RNA polymerase sigma factor</fullName>
    </submittedName>
</protein>
<keyword evidence="4" id="KW-0238">DNA-binding</keyword>
<dbReference type="STRING" id="212717.CTC_01788"/>
<dbReference type="PANTHER" id="PTHR43133">
    <property type="entry name" value="RNA POLYMERASE ECF-TYPE SIGMA FACTO"/>
    <property type="match status" value="1"/>
</dbReference>
<evidence type="ECO:0000259" key="7">
    <source>
        <dbReference type="Pfam" id="PF08281"/>
    </source>
</evidence>
<dbReference type="Gene3D" id="1.10.1740.10">
    <property type="match status" value="1"/>
</dbReference>
<comment type="similarity">
    <text evidence="1">Belongs to the sigma-70 factor family. ECF subfamily.</text>
</comment>
<feature type="domain" description="RNA polymerase sigma factor 70 region 4 type 2" evidence="7">
    <location>
        <begin position="148"/>
        <end position="198"/>
    </location>
</feature>
<dbReference type="HOGENOM" id="CLU_047691_9_7_9"/>
<evidence type="ECO:0000256" key="3">
    <source>
        <dbReference type="ARBA" id="ARBA00023082"/>
    </source>
</evidence>
<dbReference type="NCBIfam" id="TIGR02937">
    <property type="entry name" value="sigma70-ECF"/>
    <property type="match status" value="1"/>
</dbReference>
<feature type="domain" description="RNA polymerase sigma-70 region 2" evidence="6">
    <location>
        <begin position="48"/>
        <end position="115"/>
    </location>
</feature>
<dbReference type="Pfam" id="PF08281">
    <property type="entry name" value="Sigma70_r4_2"/>
    <property type="match status" value="1"/>
</dbReference>
<reference evidence="8 9" key="1">
    <citation type="journal article" date="2003" name="Proc. Natl. Acad. Sci. U.S.A.">
        <title>The genome sequence of Clostridium tetani, the causative agent of tetanus disease.</title>
        <authorList>
            <person name="Brueggemann H."/>
            <person name="Baumer S."/>
            <person name="Fricke W.F."/>
            <person name="Wiezer A."/>
            <person name="Liesegang H."/>
            <person name="Decker I."/>
            <person name="Herzberg C."/>
            <person name="Martinez-Arias R."/>
            <person name="Merkl R."/>
            <person name="Henne A."/>
            <person name="Gottschalk G."/>
        </authorList>
    </citation>
    <scope>NUCLEOTIDE SEQUENCE [LARGE SCALE GENOMIC DNA]</scope>
    <source>
        <strain evidence="9">Massachusetts / E88</strain>
    </source>
</reference>
<dbReference type="InterPro" id="IPR013249">
    <property type="entry name" value="RNA_pol_sigma70_r4_t2"/>
</dbReference>
<evidence type="ECO:0000256" key="2">
    <source>
        <dbReference type="ARBA" id="ARBA00023015"/>
    </source>
</evidence>
<evidence type="ECO:0000256" key="5">
    <source>
        <dbReference type="ARBA" id="ARBA00023163"/>
    </source>
</evidence>
<dbReference type="InterPro" id="IPR007627">
    <property type="entry name" value="RNA_pol_sigma70_r2"/>
</dbReference>
<dbReference type="SUPFAM" id="SSF88946">
    <property type="entry name" value="Sigma2 domain of RNA polymerase sigma factors"/>
    <property type="match status" value="1"/>
</dbReference>
<evidence type="ECO:0000313" key="8">
    <source>
        <dbReference type="EMBL" id="AAO36315.1"/>
    </source>
</evidence>
<dbReference type="Pfam" id="PF04542">
    <property type="entry name" value="Sigma70_r2"/>
    <property type="match status" value="1"/>
</dbReference>
<evidence type="ECO:0000256" key="4">
    <source>
        <dbReference type="ARBA" id="ARBA00023125"/>
    </source>
</evidence>
<dbReference type="KEGG" id="ctc:CTC_01788"/>
<organism evidence="8 9">
    <name type="scientific">Clostridium tetani (strain Massachusetts / E88)</name>
    <dbReference type="NCBI Taxonomy" id="212717"/>
    <lineage>
        <taxon>Bacteria</taxon>
        <taxon>Bacillati</taxon>
        <taxon>Bacillota</taxon>
        <taxon>Clostridia</taxon>
        <taxon>Eubacteriales</taxon>
        <taxon>Clostridiaceae</taxon>
        <taxon>Clostridium</taxon>
    </lineage>
</organism>
<keyword evidence="9" id="KW-1185">Reference proteome</keyword>
<dbReference type="EMBL" id="AE015927">
    <property type="protein sequence ID" value="AAO36315.1"/>
    <property type="molecule type" value="Genomic_DNA"/>
</dbReference>
<dbReference type="GO" id="GO:0016987">
    <property type="term" value="F:sigma factor activity"/>
    <property type="evidence" value="ECO:0007669"/>
    <property type="project" value="UniProtKB-KW"/>
</dbReference>
<dbReference type="Proteomes" id="UP000001412">
    <property type="component" value="Chromosome"/>
</dbReference>
<dbReference type="Gene3D" id="1.10.10.10">
    <property type="entry name" value="Winged helix-like DNA-binding domain superfamily/Winged helix DNA-binding domain"/>
    <property type="match status" value="1"/>
</dbReference>
<dbReference type="GO" id="GO:0006352">
    <property type="term" value="P:DNA-templated transcription initiation"/>
    <property type="evidence" value="ECO:0007669"/>
    <property type="project" value="InterPro"/>
</dbReference>
<dbReference type="InterPro" id="IPR013325">
    <property type="entry name" value="RNA_pol_sigma_r2"/>
</dbReference>
<keyword evidence="5" id="KW-0804">Transcription</keyword>
<dbReference type="InterPro" id="IPR039425">
    <property type="entry name" value="RNA_pol_sigma-70-like"/>
</dbReference>
<evidence type="ECO:0000259" key="6">
    <source>
        <dbReference type="Pfam" id="PF04542"/>
    </source>
</evidence>
<dbReference type="InterPro" id="IPR036388">
    <property type="entry name" value="WH-like_DNA-bd_sf"/>
</dbReference>
<evidence type="ECO:0000256" key="1">
    <source>
        <dbReference type="ARBA" id="ARBA00010641"/>
    </source>
</evidence>
<proteinExistence type="inferred from homology"/>
<keyword evidence="3" id="KW-0731">Sigma factor</keyword>